<dbReference type="InterPro" id="IPR018608">
    <property type="entry name" value="Gti1/Pac2"/>
</dbReference>
<proteinExistence type="predicted"/>
<accession>A0A8H6SLG7</accession>
<feature type="compositionally biased region" description="Basic and acidic residues" evidence="1">
    <location>
        <begin position="242"/>
        <end position="259"/>
    </location>
</feature>
<dbReference type="GeneID" id="59345862"/>
<keyword evidence="3" id="KW-1185">Reference proteome</keyword>
<evidence type="ECO:0000313" key="2">
    <source>
        <dbReference type="EMBL" id="KAF7300990.1"/>
    </source>
</evidence>
<name>A0A8H6SLG7_9AGAR</name>
<sequence length="298" mass="33758">MSASTYPPHGPFLGIIKHSWDAIAVVYAARTGKIPRIVARLPSEEREKWIRSGAVLIFSLQESNIARWTDGHSWTSSRTMGNFTMYHEIDSEVKPQKSFPIFHMSSGGEAPGPRPLLPNGLIKKTITLTVEGEEYRVIAYYKVTDYQDPTLNENTANLNLQVPQNLDWLANLNLRLSPQLERQADGKLVCHNLSLLLTESTKDPWAYESKSRAKTHHTLWQSNATQAPSLDIGLATTAVAEKDQNRREEPMSWNLDRHWHNPPLQEPEDETSPFLEYLNIPFSTDGELGVQSDEEVRT</sequence>
<evidence type="ECO:0000256" key="1">
    <source>
        <dbReference type="SAM" id="MobiDB-lite"/>
    </source>
</evidence>
<dbReference type="PANTHER" id="PTHR28027:SF2">
    <property type="entry name" value="TRANSCRIPTIONAL REGULATOR MIT1"/>
    <property type="match status" value="1"/>
</dbReference>
<gene>
    <name evidence="2" type="ORF">MIND_00662100</name>
</gene>
<dbReference type="RefSeq" id="XP_037218990.1">
    <property type="nucleotide sequence ID" value="XM_037363346.1"/>
</dbReference>
<dbReference type="AlphaFoldDB" id="A0A8H6SLG7"/>
<dbReference type="Pfam" id="PF09729">
    <property type="entry name" value="Gti1_Pac2"/>
    <property type="match status" value="1"/>
</dbReference>
<comment type="caution">
    <text evidence="2">The sequence shown here is derived from an EMBL/GenBank/DDBJ whole genome shotgun (WGS) entry which is preliminary data.</text>
</comment>
<dbReference type="EMBL" id="JACAZF010000006">
    <property type="protein sequence ID" value="KAF7300990.1"/>
    <property type="molecule type" value="Genomic_DNA"/>
</dbReference>
<evidence type="ECO:0000313" key="3">
    <source>
        <dbReference type="Proteomes" id="UP000636479"/>
    </source>
</evidence>
<organism evidence="2 3">
    <name type="scientific">Mycena indigotica</name>
    <dbReference type="NCBI Taxonomy" id="2126181"/>
    <lineage>
        <taxon>Eukaryota</taxon>
        <taxon>Fungi</taxon>
        <taxon>Dikarya</taxon>
        <taxon>Basidiomycota</taxon>
        <taxon>Agaricomycotina</taxon>
        <taxon>Agaricomycetes</taxon>
        <taxon>Agaricomycetidae</taxon>
        <taxon>Agaricales</taxon>
        <taxon>Marasmiineae</taxon>
        <taxon>Mycenaceae</taxon>
        <taxon>Mycena</taxon>
    </lineage>
</organism>
<protein>
    <submittedName>
        <fullName evidence="2">Uncharacterized protein</fullName>
    </submittedName>
</protein>
<feature type="region of interest" description="Disordered" evidence="1">
    <location>
        <begin position="242"/>
        <end position="273"/>
    </location>
</feature>
<dbReference type="OrthoDB" id="5572844at2759"/>
<dbReference type="GO" id="GO:0003677">
    <property type="term" value="F:DNA binding"/>
    <property type="evidence" value="ECO:0007669"/>
    <property type="project" value="TreeGrafter"/>
</dbReference>
<dbReference type="PANTHER" id="PTHR28027">
    <property type="entry name" value="TRANSCRIPTIONAL REGULATOR MIT1"/>
    <property type="match status" value="1"/>
</dbReference>
<reference evidence="2" key="1">
    <citation type="submission" date="2020-05" db="EMBL/GenBank/DDBJ databases">
        <title>Mycena genomes resolve the evolution of fungal bioluminescence.</title>
        <authorList>
            <person name="Tsai I.J."/>
        </authorList>
    </citation>
    <scope>NUCLEOTIDE SEQUENCE</scope>
    <source>
        <strain evidence="2">171206Taipei</strain>
    </source>
</reference>
<dbReference type="Proteomes" id="UP000636479">
    <property type="component" value="Unassembled WGS sequence"/>
</dbReference>